<dbReference type="PANTHER" id="PTHR11803:SF58">
    <property type="entry name" value="PROTEIN HMF1-RELATED"/>
    <property type="match status" value="1"/>
</dbReference>
<dbReference type="EMBL" id="JPQT01000101">
    <property type="protein sequence ID" value="KFE51739.1"/>
    <property type="molecule type" value="Genomic_DNA"/>
</dbReference>
<protein>
    <submittedName>
        <fullName evidence="2">Endoribonuclease L-PSP</fullName>
    </submittedName>
</protein>
<dbReference type="GO" id="GO:0019239">
    <property type="term" value="F:deaminase activity"/>
    <property type="evidence" value="ECO:0007669"/>
    <property type="project" value="TreeGrafter"/>
</dbReference>
<dbReference type="RefSeq" id="WP_047574670.1">
    <property type="nucleotide sequence ID" value="NZ_JPQT01000101.1"/>
</dbReference>
<dbReference type="PATRIC" id="fig|317.174.peg.2294"/>
<dbReference type="Pfam" id="PF01042">
    <property type="entry name" value="Ribonuc_L-PSP"/>
    <property type="match status" value="1"/>
</dbReference>
<accession>A0A085V8H6</accession>
<dbReference type="InterPro" id="IPR035959">
    <property type="entry name" value="RutC-like_sf"/>
</dbReference>
<name>A0A085V8H6_PSESX</name>
<evidence type="ECO:0000256" key="1">
    <source>
        <dbReference type="ARBA" id="ARBA00010552"/>
    </source>
</evidence>
<dbReference type="Gene3D" id="3.30.1330.40">
    <property type="entry name" value="RutC-like"/>
    <property type="match status" value="1"/>
</dbReference>
<dbReference type="AlphaFoldDB" id="A0A085V8H6"/>
<dbReference type="SUPFAM" id="SSF55298">
    <property type="entry name" value="YjgF-like"/>
    <property type="match status" value="1"/>
</dbReference>
<organism evidence="2 3">
    <name type="scientific">Pseudomonas syringae</name>
    <dbReference type="NCBI Taxonomy" id="317"/>
    <lineage>
        <taxon>Bacteria</taxon>
        <taxon>Pseudomonadati</taxon>
        <taxon>Pseudomonadota</taxon>
        <taxon>Gammaproteobacteria</taxon>
        <taxon>Pseudomonadales</taxon>
        <taxon>Pseudomonadaceae</taxon>
        <taxon>Pseudomonas</taxon>
    </lineage>
</organism>
<proteinExistence type="inferred from homology"/>
<dbReference type="CDD" id="cd00448">
    <property type="entry name" value="YjgF_YER057c_UK114_family"/>
    <property type="match status" value="1"/>
</dbReference>
<gene>
    <name evidence="2" type="ORF">IV02_11190</name>
</gene>
<dbReference type="InterPro" id="IPR006175">
    <property type="entry name" value="YjgF/YER057c/UK114"/>
</dbReference>
<dbReference type="PANTHER" id="PTHR11803">
    <property type="entry name" value="2-IMINOBUTANOATE/2-IMINOPROPANOATE DEAMINASE RIDA"/>
    <property type="match status" value="1"/>
</dbReference>
<evidence type="ECO:0000313" key="2">
    <source>
        <dbReference type="EMBL" id="KFE51739.1"/>
    </source>
</evidence>
<dbReference type="Proteomes" id="UP000028643">
    <property type="component" value="Unassembled WGS sequence"/>
</dbReference>
<reference evidence="2 3" key="1">
    <citation type="submission" date="2014-07" db="EMBL/GenBank/DDBJ databases">
        <title>Draft Genome Sequences of Environmental Pseudomonas syringae strains.</title>
        <authorList>
            <person name="Baltrus D.A."/>
            <person name="Berge O."/>
            <person name="Morris C."/>
        </authorList>
    </citation>
    <scope>NUCLEOTIDE SEQUENCE [LARGE SCALE GENOMIC DNA]</scope>
    <source>
        <strain evidence="2 3">CEB003</strain>
    </source>
</reference>
<comment type="caution">
    <text evidence="2">The sequence shown here is derived from an EMBL/GenBank/DDBJ whole genome shotgun (WGS) entry which is preliminary data.</text>
</comment>
<comment type="similarity">
    <text evidence="1">Belongs to the RutC family.</text>
</comment>
<evidence type="ECO:0000313" key="3">
    <source>
        <dbReference type="Proteomes" id="UP000028643"/>
    </source>
</evidence>
<dbReference type="GO" id="GO:0005829">
    <property type="term" value="C:cytosol"/>
    <property type="evidence" value="ECO:0007669"/>
    <property type="project" value="TreeGrafter"/>
</dbReference>
<sequence>MPSANIERKNYAALPPAVGPYSHAVKNGNTLYLSGFTAFGTEAQGQSLEKQANAILELIKTVAAEEGTDMSSLLKVTIFITDFSQAGELRKVLGQHYDGHLPASSLVEVSKLFSPELNIEIEAIFGL</sequence>